<dbReference type="SUPFAM" id="SSF101307">
    <property type="entry name" value="YutG-like"/>
    <property type="match status" value="1"/>
</dbReference>
<dbReference type="InterPro" id="IPR007686">
    <property type="entry name" value="YutG/PgpA"/>
</dbReference>
<dbReference type="PANTHER" id="PTHR36305:SF1">
    <property type="entry name" value="PHOSPHATIDYLGLYCEROPHOSPHATASE A"/>
    <property type="match status" value="1"/>
</dbReference>
<evidence type="ECO:0000313" key="4">
    <source>
        <dbReference type="Proteomes" id="UP001319200"/>
    </source>
</evidence>
<dbReference type="CDD" id="cd06971">
    <property type="entry name" value="PgpA"/>
    <property type="match status" value="1"/>
</dbReference>
<dbReference type="InterPro" id="IPR036681">
    <property type="entry name" value="PgpA-like_sf"/>
</dbReference>
<dbReference type="GO" id="GO:0006629">
    <property type="term" value="P:lipid metabolic process"/>
    <property type="evidence" value="ECO:0007669"/>
    <property type="project" value="InterPro"/>
</dbReference>
<feature type="domain" description="YutG/PgpA" evidence="2">
    <location>
        <begin position="6"/>
        <end position="144"/>
    </location>
</feature>
<evidence type="ECO:0000313" key="3">
    <source>
        <dbReference type="EMBL" id="MBT1698433.1"/>
    </source>
</evidence>
<dbReference type="Pfam" id="PF04608">
    <property type="entry name" value="PgpA"/>
    <property type="match status" value="1"/>
</dbReference>
<dbReference type="PANTHER" id="PTHR36305">
    <property type="entry name" value="PHOSPHATIDYLGLYCEROPHOSPHATASE A"/>
    <property type="match status" value="1"/>
</dbReference>
<organism evidence="3 4">
    <name type="scientific">Chryseosolibacter histidini</name>
    <dbReference type="NCBI Taxonomy" id="2782349"/>
    <lineage>
        <taxon>Bacteria</taxon>
        <taxon>Pseudomonadati</taxon>
        <taxon>Bacteroidota</taxon>
        <taxon>Cytophagia</taxon>
        <taxon>Cytophagales</taxon>
        <taxon>Chryseotaleaceae</taxon>
        <taxon>Chryseosolibacter</taxon>
    </lineage>
</organism>
<dbReference type="EMBL" id="JAHESF010000015">
    <property type="protein sequence ID" value="MBT1698433.1"/>
    <property type="molecule type" value="Genomic_DNA"/>
</dbReference>
<dbReference type="AlphaFoldDB" id="A0AAP2DL87"/>
<sequence>MDLHKIIATGLGIGFIRKGSGTVAAALCAIVWYLMSAGSNDPKVALLVTLVITAIGVWSAGRVEKYWGVDNNRVVIDEIAGMCISLVFVPVSIVTVVTAFVLFRFFDIAKPAYIRKAENLPGGWGVMADDVLAGIYTNIILQVAVRTSIL</sequence>
<dbReference type="PIRSF" id="PIRSF006162">
    <property type="entry name" value="PgpA"/>
    <property type="match status" value="1"/>
</dbReference>
<dbReference type="GO" id="GO:0008962">
    <property type="term" value="F:phosphatidylglycerophosphatase activity"/>
    <property type="evidence" value="ECO:0007669"/>
    <property type="project" value="InterPro"/>
</dbReference>
<accession>A0AAP2DL87</accession>
<dbReference type="InterPro" id="IPR026037">
    <property type="entry name" value="PgpA"/>
</dbReference>
<feature type="transmembrane region" description="Helical" evidence="1">
    <location>
        <begin position="79"/>
        <end position="106"/>
    </location>
</feature>
<comment type="caution">
    <text evidence="3">The sequence shown here is derived from an EMBL/GenBank/DDBJ whole genome shotgun (WGS) entry which is preliminary data.</text>
</comment>
<keyword evidence="1" id="KW-0472">Membrane</keyword>
<evidence type="ECO:0000259" key="2">
    <source>
        <dbReference type="Pfam" id="PF04608"/>
    </source>
</evidence>
<name>A0AAP2DL87_9BACT</name>
<reference evidence="3 4" key="1">
    <citation type="submission" date="2021-05" db="EMBL/GenBank/DDBJ databases">
        <title>A Polyphasic approach of four new species of the genus Ohtaekwangia: Ohtaekwangia histidinii sp. nov., Ohtaekwangia cretensis sp. nov., Ohtaekwangia indiensis sp. nov., Ohtaekwangia reichenbachii sp. nov. from diverse environment.</title>
        <authorList>
            <person name="Octaviana S."/>
        </authorList>
    </citation>
    <scope>NUCLEOTIDE SEQUENCE [LARGE SCALE GENOMIC DNA]</scope>
    <source>
        <strain evidence="3 4">PWU4</strain>
    </source>
</reference>
<protein>
    <submittedName>
        <fullName evidence="3">Phosphatidylglycerophosphatase A</fullName>
    </submittedName>
</protein>
<proteinExistence type="predicted"/>
<dbReference type="Proteomes" id="UP001319200">
    <property type="component" value="Unassembled WGS sequence"/>
</dbReference>
<feature type="transmembrane region" description="Helical" evidence="1">
    <location>
        <begin position="6"/>
        <end position="32"/>
    </location>
</feature>
<keyword evidence="1" id="KW-0812">Transmembrane</keyword>
<keyword evidence="4" id="KW-1185">Reference proteome</keyword>
<evidence type="ECO:0000256" key="1">
    <source>
        <dbReference type="SAM" id="Phobius"/>
    </source>
</evidence>
<dbReference type="RefSeq" id="WP_254164587.1">
    <property type="nucleotide sequence ID" value="NZ_JAHESF010000015.1"/>
</dbReference>
<feature type="transmembrane region" description="Helical" evidence="1">
    <location>
        <begin position="44"/>
        <end position="59"/>
    </location>
</feature>
<keyword evidence="1" id="KW-1133">Transmembrane helix</keyword>
<gene>
    <name evidence="3" type="ORF">KK083_16200</name>
</gene>